<accession>A0A6N7LVW1</accession>
<dbReference type="RefSeq" id="WP_153498994.1">
    <property type="nucleotide sequence ID" value="NZ_JBMZXE010000187.1"/>
</dbReference>
<proteinExistence type="predicted"/>
<keyword evidence="2" id="KW-1185">Reference proteome</keyword>
<name>A0A6N7LVW1_9GAMM</name>
<dbReference type="InterPro" id="IPR019639">
    <property type="entry name" value="DUF2505"/>
</dbReference>
<evidence type="ECO:0000313" key="2">
    <source>
        <dbReference type="Proteomes" id="UP000469421"/>
    </source>
</evidence>
<protein>
    <submittedName>
        <fullName evidence="1">DUF2505 family protein</fullName>
    </submittedName>
</protein>
<gene>
    <name evidence="1" type="ORF">GFN93_03355</name>
</gene>
<dbReference type="Pfam" id="PF10698">
    <property type="entry name" value="DUF2505"/>
    <property type="match status" value="1"/>
</dbReference>
<dbReference type="EMBL" id="WIRE01000001">
    <property type="protein sequence ID" value="MQX52270.1"/>
    <property type="molecule type" value="Genomic_DNA"/>
</dbReference>
<reference evidence="1 2" key="1">
    <citation type="submission" date="2019-10" db="EMBL/GenBank/DDBJ databases">
        <title>Alcanivorax sp.PA15-N-34 draft genome sequence.</title>
        <authorList>
            <person name="Liao X."/>
            <person name="Shao Z."/>
        </authorList>
    </citation>
    <scope>NUCLEOTIDE SEQUENCE [LARGE SCALE GENOMIC DNA]</scope>
    <source>
        <strain evidence="1 2">PA15-N-34</strain>
    </source>
</reference>
<dbReference type="AlphaFoldDB" id="A0A6N7LVW1"/>
<comment type="caution">
    <text evidence="1">The sequence shown here is derived from an EMBL/GenBank/DDBJ whole genome shotgun (WGS) entry which is preliminary data.</text>
</comment>
<organism evidence="1 2">
    <name type="scientific">Alcanivorax sediminis</name>
    <dbReference type="NCBI Taxonomy" id="2663008"/>
    <lineage>
        <taxon>Bacteria</taxon>
        <taxon>Pseudomonadati</taxon>
        <taxon>Pseudomonadota</taxon>
        <taxon>Gammaproteobacteria</taxon>
        <taxon>Oceanospirillales</taxon>
        <taxon>Alcanivoracaceae</taxon>
        <taxon>Alcanivorax</taxon>
    </lineage>
</organism>
<evidence type="ECO:0000313" key="1">
    <source>
        <dbReference type="EMBL" id="MQX52270.1"/>
    </source>
</evidence>
<sequence length="162" mass="18216">MKYADTNRYAVPADKVLKAFTDPDFFLRKYQAQGAEDIQQLHHEQNGNHFSITFTRTVAVGVKLPGFASKHVPDRITLIQTDRWDLDARRGTLDIRFDGMPATVKCQMQLSDHGEATEHGLEFEIAVKVPLIGKKLEKLLADGLQKTFQRDSGIAAELLASY</sequence>
<dbReference type="Proteomes" id="UP000469421">
    <property type="component" value="Unassembled WGS sequence"/>
</dbReference>